<dbReference type="GO" id="GO:0003676">
    <property type="term" value="F:nucleic acid binding"/>
    <property type="evidence" value="ECO:0007669"/>
    <property type="project" value="InterPro"/>
</dbReference>
<reference evidence="2" key="2">
    <citation type="submission" date="2021-03" db="UniProtKB">
        <authorList>
            <consortium name="EnsemblPlants"/>
        </authorList>
    </citation>
    <scope>IDENTIFICATION</scope>
</reference>
<name>A0A803NF85_CANSA</name>
<proteinExistence type="predicted"/>
<accession>A0A803NF85</accession>
<dbReference type="GO" id="GO:0004523">
    <property type="term" value="F:RNA-DNA hybrid ribonuclease activity"/>
    <property type="evidence" value="ECO:0007669"/>
    <property type="project" value="InterPro"/>
</dbReference>
<sequence length="67" mass="7331">MLVQGKTLLFTGSASPELAESIGIREALSWIKSHGWQYATLETDCLTVVQALRSSTDMISPFGQVIF</sequence>
<reference evidence="2" key="1">
    <citation type="submission" date="2018-11" db="EMBL/GenBank/DDBJ databases">
        <authorList>
            <person name="Grassa J C."/>
        </authorList>
    </citation>
    <scope>NUCLEOTIDE SEQUENCE [LARGE SCALE GENOMIC DNA]</scope>
</reference>
<dbReference type="InterPro" id="IPR002156">
    <property type="entry name" value="RNaseH_domain"/>
</dbReference>
<evidence type="ECO:0000313" key="2">
    <source>
        <dbReference type="EnsemblPlants" id="cds.evm.model.01.1009"/>
    </source>
</evidence>
<protein>
    <recommendedName>
        <fullName evidence="1">RNase H type-1 domain-containing protein</fullName>
    </recommendedName>
</protein>
<dbReference type="Pfam" id="PF13456">
    <property type="entry name" value="RVT_3"/>
    <property type="match status" value="1"/>
</dbReference>
<dbReference type="AlphaFoldDB" id="A0A803NF85"/>
<organism evidence="2 3">
    <name type="scientific">Cannabis sativa</name>
    <name type="common">Hemp</name>
    <name type="synonym">Marijuana</name>
    <dbReference type="NCBI Taxonomy" id="3483"/>
    <lineage>
        <taxon>Eukaryota</taxon>
        <taxon>Viridiplantae</taxon>
        <taxon>Streptophyta</taxon>
        <taxon>Embryophyta</taxon>
        <taxon>Tracheophyta</taxon>
        <taxon>Spermatophyta</taxon>
        <taxon>Magnoliopsida</taxon>
        <taxon>eudicotyledons</taxon>
        <taxon>Gunneridae</taxon>
        <taxon>Pentapetalae</taxon>
        <taxon>rosids</taxon>
        <taxon>fabids</taxon>
        <taxon>Rosales</taxon>
        <taxon>Cannabaceae</taxon>
        <taxon>Cannabis</taxon>
    </lineage>
</organism>
<keyword evidence="3" id="KW-1185">Reference proteome</keyword>
<dbReference type="EMBL" id="UZAU01000018">
    <property type="status" value="NOT_ANNOTATED_CDS"/>
    <property type="molecule type" value="Genomic_DNA"/>
</dbReference>
<dbReference type="EnsemblPlants" id="evm.model.01.1009">
    <property type="protein sequence ID" value="cds.evm.model.01.1009"/>
    <property type="gene ID" value="evm.TU.01.1009"/>
</dbReference>
<evidence type="ECO:0000259" key="1">
    <source>
        <dbReference type="Pfam" id="PF13456"/>
    </source>
</evidence>
<feature type="domain" description="RNase H type-1" evidence="1">
    <location>
        <begin position="10"/>
        <end position="58"/>
    </location>
</feature>
<dbReference type="Proteomes" id="UP000596661">
    <property type="component" value="Chromosome 1"/>
</dbReference>
<dbReference type="Gramene" id="evm.model.01.1009">
    <property type="protein sequence ID" value="cds.evm.model.01.1009"/>
    <property type="gene ID" value="evm.TU.01.1009"/>
</dbReference>
<evidence type="ECO:0000313" key="3">
    <source>
        <dbReference type="Proteomes" id="UP000596661"/>
    </source>
</evidence>